<dbReference type="AlphaFoldDB" id="A0A0B2V2R1"/>
<dbReference type="InterPro" id="IPR005821">
    <property type="entry name" value="Ion_trans_dom"/>
</dbReference>
<evidence type="ECO:0000256" key="6">
    <source>
        <dbReference type="ARBA" id="ARBA00022692"/>
    </source>
</evidence>
<keyword evidence="14" id="KW-0175">Coiled coil</keyword>
<feature type="transmembrane region" description="Helical" evidence="16">
    <location>
        <begin position="702"/>
        <end position="720"/>
    </location>
</feature>
<feature type="region of interest" description="Disordered" evidence="15">
    <location>
        <begin position="98"/>
        <end position="117"/>
    </location>
</feature>
<dbReference type="PANTHER" id="PTHR10582">
    <property type="entry name" value="TRANSIENT RECEPTOR POTENTIAL ION CHANNEL PROTEIN"/>
    <property type="match status" value="1"/>
</dbReference>
<dbReference type="InterPro" id="IPR036770">
    <property type="entry name" value="Ankyrin_rpt-contain_sf"/>
</dbReference>
<keyword evidence="13" id="KW-0040">ANK repeat</keyword>
<name>A0A0B2V2R1_TOXCA</name>
<comment type="caution">
    <text evidence="18">The sequence shown here is derived from an EMBL/GenBank/DDBJ whole genome shotgun (WGS) entry which is preliminary data.</text>
</comment>
<dbReference type="FunFam" id="1.25.40.20:FF:000181">
    <property type="entry name" value="Nanchung, isoform A"/>
    <property type="match status" value="1"/>
</dbReference>
<evidence type="ECO:0000256" key="15">
    <source>
        <dbReference type="SAM" id="MobiDB-lite"/>
    </source>
</evidence>
<feature type="transmembrane region" description="Helical" evidence="16">
    <location>
        <begin position="582"/>
        <end position="606"/>
    </location>
</feature>
<dbReference type="PANTHER" id="PTHR10582:SF30">
    <property type="entry name" value="ION TRANSPORT DOMAIN-CONTAINING PROTEIN"/>
    <property type="match status" value="1"/>
</dbReference>
<evidence type="ECO:0000256" key="9">
    <source>
        <dbReference type="ARBA" id="ARBA00022989"/>
    </source>
</evidence>
<dbReference type="SUPFAM" id="SSF48403">
    <property type="entry name" value="Ankyrin repeat"/>
    <property type="match status" value="1"/>
</dbReference>
<evidence type="ECO:0000256" key="14">
    <source>
        <dbReference type="SAM" id="Coils"/>
    </source>
</evidence>
<keyword evidence="11 16" id="KW-0472">Membrane</keyword>
<keyword evidence="5" id="KW-0107">Calcium channel</keyword>
<dbReference type="PROSITE" id="PS50297">
    <property type="entry name" value="ANK_REP_REGION"/>
    <property type="match status" value="1"/>
</dbReference>
<feature type="transmembrane region" description="Helical" evidence="16">
    <location>
        <begin position="426"/>
        <end position="445"/>
    </location>
</feature>
<evidence type="ECO:0000313" key="19">
    <source>
        <dbReference type="Proteomes" id="UP000031036"/>
    </source>
</evidence>
<keyword evidence="2" id="KW-0813">Transport</keyword>
<organism evidence="18 19">
    <name type="scientific">Toxocara canis</name>
    <name type="common">Canine roundworm</name>
    <dbReference type="NCBI Taxonomy" id="6265"/>
    <lineage>
        <taxon>Eukaryota</taxon>
        <taxon>Metazoa</taxon>
        <taxon>Ecdysozoa</taxon>
        <taxon>Nematoda</taxon>
        <taxon>Chromadorea</taxon>
        <taxon>Rhabditida</taxon>
        <taxon>Spirurina</taxon>
        <taxon>Ascaridomorpha</taxon>
        <taxon>Ascaridoidea</taxon>
        <taxon>Toxocaridae</taxon>
        <taxon>Toxocara</taxon>
    </lineage>
</organism>
<dbReference type="Pfam" id="PF12796">
    <property type="entry name" value="Ank_2"/>
    <property type="match status" value="2"/>
</dbReference>
<evidence type="ECO:0000259" key="17">
    <source>
        <dbReference type="Pfam" id="PF00520"/>
    </source>
</evidence>
<keyword evidence="10" id="KW-0406">Ion transport</keyword>
<dbReference type="Gene3D" id="1.25.40.20">
    <property type="entry name" value="Ankyrin repeat-containing domain"/>
    <property type="match status" value="1"/>
</dbReference>
<evidence type="ECO:0000256" key="11">
    <source>
        <dbReference type="ARBA" id="ARBA00023136"/>
    </source>
</evidence>
<keyword evidence="7" id="KW-0677">Repeat</keyword>
<feature type="transmembrane region" description="Helical" evidence="16">
    <location>
        <begin position="654"/>
        <end position="673"/>
    </location>
</feature>
<dbReference type="InterPro" id="IPR024862">
    <property type="entry name" value="TRPV"/>
</dbReference>
<keyword evidence="18" id="KW-0675">Receptor</keyword>
<keyword evidence="6 16" id="KW-0812">Transmembrane</keyword>
<keyword evidence="4" id="KW-0109">Calcium transport</keyword>
<feature type="repeat" description="ANK" evidence="13">
    <location>
        <begin position="298"/>
        <end position="330"/>
    </location>
</feature>
<dbReference type="GO" id="GO:0005262">
    <property type="term" value="F:calcium channel activity"/>
    <property type="evidence" value="ECO:0007669"/>
    <property type="project" value="UniProtKB-KW"/>
</dbReference>
<evidence type="ECO:0000256" key="5">
    <source>
        <dbReference type="ARBA" id="ARBA00022673"/>
    </source>
</evidence>
<feature type="coiled-coil region" evidence="14">
    <location>
        <begin position="813"/>
        <end position="841"/>
    </location>
</feature>
<dbReference type="SMART" id="SM00248">
    <property type="entry name" value="ANK"/>
    <property type="match status" value="4"/>
</dbReference>
<feature type="transmembrane region" description="Helical" evidence="16">
    <location>
        <begin position="626"/>
        <end position="647"/>
    </location>
</feature>
<protein>
    <submittedName>
        <fullName evidence="18">Transient receptor potential cation channel subfamily V member 6</fullName>
    </submittedName>
</protein>
<keyword evidence="19" id="KW-1185">Reference proteome</keyword>
<reference evidence="18 19" key="1">
    <citation type="submission" date="2014-11" db="EMBL/GenBank/DDBJ databases">
        <title>Genetic blueprint of the zoonotic pathogen Toxocara canis.</title>
        <authorList>
            <person name="Zhu X.-Q."/>
            <person name="Korhonen P.K."/>
            <person name="Cai H."/>
            <person name="Young N.D."/>
            <person name="Nejsum P."/>
            <person name="von Samson-Himmelstjerna G."/>
            <person name="Boag P.R."/>
            <person name="Tan P."/>
            <person name="Li Q."/>
            <person name="Min J."/>
            <person name="Yang Y."/>
            <person name="Wang X."/>
            <person name="Fang X."/>
            <person name="Hall R.S."/>
            <person name="Hofmann A."/>
            <person name="Sternberg P.W."/>
            <person name="Jex A.R."/>
            <person name="Gasser R.B."/>
        </authorList>
    </citation>
    <scope>NUCLEOTIDE SEQUENCE [LARGE SCALE GENOMIC DNA]</scope>
    <source>
        <strain evidence="18">PN_DK_2014</strain>
    </source>
</reference>
<evidence type="ECO:0000256" key="2">
    <source>
        <dbReference type="ARBA" id="ARBA00022448"/>
    </source>
</evidence>
<evidence type="ECO:0000256" key="4">
    <source>
        <dbReference type="ARBA" id="ARBA00022568"/>
    </source>
</evidence>
<dbReference type="OrthoDB" id="533508at2759"/>
<dbReference type="GO" id="GO:0098703">
    <property type="term" value="P:calcium ion import across plasma membrane"/>
    <property type="evidence" value="ECO:0007669"/>
    <property type="project" value="TreeGrafter"/>
</dbReference>
<accession>A0A0B2V2R1</accession>
<dbReference type="Proteomes" id="UP000031036">
    <property type="component" value="Unassembled WGS sequence"/>
</dbReference>
<evidence type="ECO:0000256" key="16">
    <source>
        <dbReference type="SAM" id="Phobius"/>
    </source>
</evidence>
<keyword evidence="9 16" id="KW-1133">Transmembrane helix</keyword>
<dbReference type="STRING" id="6265.A0A0B2V2R1"/>
<sequence>MGNSESTESQGLGGVGKQNDDDDKYKLYRFVDMHGGGELIPWMRYAKNSGDSSIIDEFIETKVKDLMYNSGKGKMVSVAELVKIRNKERNAMLSALKRKKGKGKSGPNILDDFNQEGENQGDLKKALKLLDGGGKGGKGDSKYREVAWKLDERGTMGENLVGICLLQGTAVHNHLAVKLMLTYPKMINDIFISEDYYGLSPLHQAIVNEDPAMVNFLLQHGADINQRCYGASFCPDDQKSSRTDSLEHEYVELSQKTSYDGRMYFGEYPLSFAACTNQLDCYRLLRAKRADPNQKDTNGNTVLHLTVIHEKPEMLKLAYNTGAKLQIMNNQNLTPLTLAAHLAKKEMFEQILKLESDVVWMYGDASSHAYPLAKIDTINQETGDLNEDSALSLIVYGETTKHLDLLDGLLEDLLQAKWEAFGRRRLATSFCGFLFYYAFVFMAFMCRPFSMTTQVITNNYIDGSNTSIVCNQTNPYPCFQATQTVLDYALLYLSTSAPPFSPLASAPQSSRYFGNIEQTWLSTDLCQLWWYFGRGWQQYVRLIAEPAVLVMVIFQITSEIFDIRSIGKKRWWQVLKAFPAKIAYKISFIFVLLIVPIRLMCCFSADFLLFDNVLSLMTVLFTGVHFLFYCRALKFIGPFVLMIYTILSRDLSRFFLIYAIFLIGFSQGFYVIFLSCTRAKAEAEGKPISDVTNILDNPAESIMRMFIMTIGEFMVFYRELNGCMETLMRNIGKFLFIVFELFVSIMQFNLLIAMMTRTYEEISSTQKEWKRQWAQVILMLELSLKPKDRLIALLKYSRPIGTDKRKRAFVVARKITTESLSQTEKELREQQERDLREEKRTLLKRRLKDMAHLANNKDLMTCRIRPLTSYLNAPSTADGKKID</sequence>
<proteinExistence type="predicted"/>
<evidence type="ECO:0000256" key="1">
    <source>
        <dbReference type="ARBA" id="ARBA00004651"/>
    </source>
</evidence>
<keyword evidence="12" id="KW-0407">Ion channel</keyword>
<keyword evidence="8" id="KW-0106">Calcium</keyword>
<dbReference type="Pfam" id="PF00520">
    <property type="entry name" value="Ion_trans"/>
    <property type="match status" value="1"/>
</dbReference>
<dbReference type="EMBL" id="JPKZ01002763">
    <property type="protein sequence ID" value="KHN75305.1"/>
    <property type="molecule type" value="Genomic_DNA"/>
</dbReference>
<comment type="subcellular location">
    <subcellularLocation>
        <location evidence="1">Cell membrane</location>
        <topology evidence="1">Multi-pass membrane protein</topology>
    </subcellularLocation>
</comment>
<evidence type="ECO:0000256" key="12">
    <source>
        <dbReference type="ARBA" id="ARBA00023303"/>
    </source>
</evidence>
<evidence type="ECO:0000256" key="13">
    <source>
        <dbReference type="PROSITE-ProRule" id="PRU00023"/>
    </source>
</evidence>
<dbReference type="InterPro" id="IPR002110">
    <property type="entry name" value="Ankyrin_rpt"/>
</dbReference>
<evidence type="ECO:0000256" key="10">
    <source>
        <dbReference type="ARBA" id="ARBA00023065"/>
    </source>
</evidence>
<dbReference type="GO" id="GO:0005886">
    <property type="term" value="C:plasma membrane"/>
    <property type="evidence" value="ECO:0007669"/>
    <property type="project" value="UniProtKB-SubCell"/>
</dbReference>
<dbReference type="OMA" id="FLSCERA"/>
<feature type="repeat" description="ANK" evidence="13">
    <location>
        <begin position="197"/>
        <end position="229"/>
    </location>
</feature>
<feature type="transmembrane region" description="Helical" evidence="16">
    <location>
        <begin position="732"/>
        <end position="755"/>
    </location>
</feature>
<gene>
    <name evidence="18" type="primary">TRPV6</name>
    <name evidence="18" type="ORF">Tcan_10753</name>
</gene>
<evidence type="ECO:0000256" key="8">
    <source>
        <dbReference type="ARBA" id="ARBA00022837"/>
    </source>
</evidence>
<keyword evidence="3" id="KW-1003">Cell membrane</keyword>
<dbReference type="PROSITE" id="PS50088">
    <property type="entry name" value="ANK_REPEAT"/>
    <property type="match status" value="2"/>
</dbReference>
<evidence type="ECO:0000256" key="3">
    <source>
        <dbReference type="ARBA" id="ARBA00022475"/>
    </source>
</evidence>
<evidence type="ECO:0000313" key="18">
    <source>
        <dbReference type="EMBL" id="KHN75305.1"/>
    </source>
</evidence>
<feature type="domain" description="Ion transport" evidence="17">
    <location>
        <begin position="591"/>
        <end position="766"/>
    </location>
</feature>
<evidence type="ECO:0000256" key="7">
    <source>
        <dbReference type="ARBA" id="ARBA00022737"/>
    </source>
</evidence>